<dbReference type="Proteomes" id="UP000614047">
    <property type="component" value="Unassembled WGS sequence"/>
</dbReference>
<proteinExistence type="predicted"/>
<evidence type="ECO:0000256" key="1">
    <source>
        <dbReference type="SAM" id="MobiDB-lite"/>
    </source>
</evidence>
<evidence type="ECO:0000313" key="4">
    <source>
        <dbReference type="EMBL" id="MBG6087743.1"/>
    </source>
</evidence>
<evidence type="ECO:0008006" key="6">
    <source>
        <dbReference type="Google" id="ProtNLM"/>
    </source>
</evidence>
<keyword evidence="2" id="KW-1133">Transmembrane helix</keyword>
<feature type="transmembrane region" description="Helical" evidence="2">
    <location>
        <begin position="318"/>
        <end position="338"/>
    </location>
</feature>
<feature type="chain" id="PRO_5037779370" description="Gram-positive cocci surface proteins LPxTG domain-containing protein" evidence="3">
    <location>
        <begin position="28"/>
        <end position="347"/>
    </location>
</feature>
<keyword evidence="2" id="KW-0812">Transmembrane</keyword>
<dbReference type="AlphaFoldDB" id="A0A931DJB0"/>
<feature type="signal peptide" evidence="3">
    <location>
        <begin position="1"/>
        <end position="27"/>
    </location>
</feature>
<gene>
    <name evidence="4" type="ORF">IW256_001856</name>
</gene>
<feature type="region of interest" description="Disordered" evidence="1">
    <location>
        <begin position="234"/>
        <end position="295"/>
    </location>
</feature>
<reference evidence="4" key="1">
    <citation type="submission" date="2020-11" db="EMBL/GenBank/DDBJ databases">
        <title>Sequencing the genomes of 1000 actinobacteria strains.</title>
        <authorList>
            <person name="Klenk H.-P."/>
        </authorList>
    </citation>
    <scope>NUCLEOTIDE SEQUENCE</scope>
    <source>
        <strain evidence="4">DSM 43175</strain>
    </source>
</reference>
<keyword evidence="2" id="KW-0472">Membrane</keyword>
<name>A0A931DJB0_9ACTN</name>
<organism evidence="4 5">
    <name type="scientific">Actinomadura viridis</name>
    <dbReference type="NCBI Taxonomy" id="58110"/>
    <lineage>
        <taxon>Bacteria</taxon>
        <taxon>Bacillati</taxon>
        <taxon>Actinomycetota</taxon>
        <taxon>Actinomycetes</taxon>
        <taxon>Streptosporangiales</taxon>
        <taxon>Thermomonosporaceae</taxon>
        <taxon>Actinomadura</taxon>
    </lineage>
</organism>
<comment type="caution">
    <text evidence="4">The sequence shown here is derived from an EMBL/GenBank/DDBJ whole genome shotgun (WGS) entry which is preliminary data.</text>
</comment>
<evidence type="ECO:0000313" key="5">
    <source>
        <dbReference type="Proteomes" id="UP000614047"/>
    </source>
</evidence>
<evidence type="ECO:0000256" key="3">
    <source>
        <dbReference type="SAM" id="SignalP"/>
    </source>
</evidence>
<feature type="compositionally biased region" description="Basic residues" evidence="1">
    <location>
        <begin position="122"/>
        <end position="133"/>
    </location>
</feature>
<keyword evidence="3" id="KW-0732">Signal</keyword>
<dbReference type="RefSeq" id="WP_197010564.1">
    <property type="nucleotide sequence ID" value="NZ_BAABES010000008.1"/>
</dbReference>
<evidence type="ECO:0000256" key="2">
    <source>
        <dbReference type="SAM" id="Phobius"/>
    </source>
</evidence>
<keyword evidence="5" id="KW-1185">Reference proteome</keyword>
<feature type="region of interest" description="Disordered" evidence="1">
    <location>
        <begin position="52"/>
        <end position="133"/>
    </location>
</feature>
<feature type="compositionally biased region" description="Pro residues" evidence="1">
    <location>
        <begin position="237"/>
        <end position="292"/>
    </location>
</feature>
<protein>
    <recommendedName>
        <fullName evidence="6">Gram-positive cocci surface proteins LPxTG domain-containing protein</fullName>
    </recommendedName>
</protein>
<accession>A0A931DJB0</accession>
<feature type="compositionally biased region" description="Low complexity" evidence="1">
    <location>
        <begin position="52"/>
        <end position="95"/>
    </location>
</feature>
<dbReference type="EMBL" id="JADOUA010000001">
    <property type="protein sequence ID" value="MBG6087743.1"/>
    <property type="molecule type" value="Genomic_DNA"/>
</dbReference>
<sequence>MHHGRRLAVTAGATVLGLAAMSGVGHADSGDAAGSGPLADLTSSLTGTLSGLTGSLTGGATSPSSGTGRTAPSTAPAGSSSPAERAAPRRSSAPSTKTAPTRSGGTSGKPARTRTAPETAKPGKRGTKPKTPAHLRVDLSTGLDPKTKTATGKLVVDAGLTTLLGPAGLRLEADGRLSAGDLSLGDPEAAGGLRLGTRLGDTRANVATRGALSVTPAGISASGSLDACVGSRCADAPSPPIPPTPPTPPTPPIPPTPPSPPTPPTPEPPDSPGPSPGLPDLPPSSPLLPDLPAPVRVPGASAAAVAPDRDLPVTGADAVPLAALGLAAVVAGGAAVAATRRRATRSS</sequence>